<accession>A0A5E4E9B1</accession>
<evidence type="ECO:0000313" key="2">
    <source>
        <dbReference type="Proteomes" id="UP000327085"/>
    </source>
</evidence>
<dbReference type="Gramene" id="VVA12314">
    <property type="protein sequence ID" value="VVA12314"/>
    <property type="gene ID" value="Prudul26B017155"/>
</dbReference>
<protein>
    <submittedName>
        <fullName evidence="1">PREDICTED: CDL15_Pgr025997</fullName>
    </submittedName>
</protein>
<dbReference type="Proteomes" id="UP000327085">
    <property type="component" value="Chromosome 2"/>
</dbReference>
<dbReference type="PANTHER" id="PTHR33527">
    <property type="entry name" value="OS07G0274300 PROTEIN"/>
    <property type="match status" value="1"/>
</dbReference>
<evidence type="ECO:0000313" key="1">
    <source>
        <dbReference type="EMBL" id="VVA12314.1"/>
    </source>
</evidence>
<gene>
    <name evidence="1" type="ORF">ALMOND_2B017155</name>
</gene>
<sequence>MMLNASMFRPYNPSFHNVVAAACHMVGASNMGPFPNRRMYGGDVNNNPPSLWPYQHIHLLARDTTRGDSALDSLRAEAEDVPTDERTIFLTFSKGYPISKVEVKEFFSRFI</sequence>
<dbReference type="PANTHER" id="PTHR33527:SF28">
    <property type="entry name" value="GB|AAD43168.1"/>
    <property type="match status" value="1"/>
</dbReference>
<name>A0A5E4E9B1_PRUDU</name>
<dbReference type="InParanoid" id="A0A5E4E9B1"/>
<proteinExistence type="predicted"/>
<dbReference type="EMBL" id="CABIKO010000005">
    <property type="protein sequence ID" value="VVA12314.1"/>
    <property type="molecule type" value="Genomic_DNA"/>
</dbReference>
<reference evidence="2" key="1">
    <citation type="journal article" date="2020" name="Plant J.">
        <title>Transposons played a major role in the diversification between the closely related almond and peach genomes: results from the almond genome sequence.</title>
        <authorList>
            <person name="Alioto T."/>
            <person name="Alexiou K.G."/>
            <person name="Bardil A."/>
            <person name="Barteri F."/>
            <person name="Castanera R."/>
            <person name="Cruz F."/>
            <person name="Dhingra A."/>
            <person name="Duval H."/>
            <person name="Fernandez I Marti A."/>
            <person name="Frias L."/>
            <person name="Galan B."/>
            <person name="Garcia J.L."/>
            <person name="Howad W."/>
            <person name="Gomez-Garrido J."/>
            <person name="Gut M."/>
            <person name="Julca I."/>
            <person name="Morata J."/>
            <person name="Puigdomenech P."/>
            <person name="Ribeca P."/>
            <person name="Rubio Cabetas M.J."/>
            <person name="Vlasova A."/>
            <person name="Wirthensohn M."/>
            <person name="Garcia-Mas J."/>
            <person name="Gabaldon T."/>
            <person name="Casacuberta J.M."/>
            <person name="Arus P."/>
        </authorList>
    </citation>
    <scope>NUCLEOTIDE SEQUENCE [LARGE SCALE GENOMIC DNA]</scope>
    <source>
        <strain evidence="2">cv. Texas</strain>
    </source>
</reference>
<organism evidence="1 2">
    <name type="scientific">Prunus dulcis</name>
    <name type="common">Almond</name>
    <name type="synonym">Amygdalus dulcis</name>
    <dbReference type="NCBI Taxonomy" id="3755"/>
    <lineage>
        <taxon>Eukaryota</taxon>
        <taxon>Viridiplantae</taxon>
        <taxon>Streptophyta</taxon>
        <taxon>Embryophyta</taxon>
        <taxon>Tracheophyta</taxon>
        <taxon>Spermatophyta</taxon>
        <taxon>Magnoliopsida</taxon>
        <taxon>eudicotyledons</taxon>
        <taxon>Gunneridae</taxon>
        <taxon>Pentapetalae</taxon>
        <taxon>rosids</taxon>
        <taxon>fabids</taxon>
        <taxon>Rosales</taxon>
        <taxon>Rosaceae</taxon>
        <taxon>Amygdaloideae</taxon>
        <taxon>Amygdaleae</taxon>
        <taxon>Prunus</taxon>
    </lineage>
</organism>
<dbReference type="AlphaFoldDB" id="A0A5E4E9B1"/>